<evidence type="ECO:0000256" key="5">
    <source>
        <dbReference type="RuleBase" id="RU003750"/>
    </source>
</evidence>
<dbReference type="PANTHER" id="PTHR10414">
    <property type="entry name" value="ETHANOLAMINEPHOSPHOTRANSFERASE"/>
    <property type="match status" value="1"/>
</dbReference>
<name>T1GRD5_MEGSC</name>
<dbReference type="AlphaFoldDB" id="T1GRD5"/>
<dbReference type="EnsemblMetazoa" id="MESCA006215-RA">
    <property type="protein sequence ID" value="MESCA006215-PA"/>
    <property type="gene ID" value="MESCA006215"/>
</dbReference>
<dbReference type="Proteomes" id="UP000015102">
    <property type="component" value="Unassembled WGS sequence"/>
</dbReference>
<dbReference type="Pfam" id="PF01066">
    <property type="entry name" value="CDP-OH_P_transf"/>
    <property type="match status" value="1"/>
</dbReference>
<accession>T1GRD5</accession>
<organism evidence="7 8">
    <name type="scientific">Megaselia scalaris</name>
    <name type="common">Humpbacked fly</name>
    <name type="synonym">Phora scalaris</name>
    <dbReference type="NCBI Taxonomy" id="36166"/>
    <lineage>
        <taxon>Eukaryota</taxon>
        <taxon>Metazoa</taxon>
        <taxon>Ecdysozoa</taxon>
        <taxon>Arthropoda</taxon>
        <taxon>Hexapoda</taxon>
        <taxon>Insecta</taxon>
        <taxon>Pterygota</taxon>
        <taxon>Neoptera</taxon>
        <taxon>Endopterygota</taxon>
        <taxon>Diptera</taxon>
        <taxon>Brachycera</taxon>
        <taxon>Muscomorpha</taxon>
        <taxon>Platypezoidea</taxon>
        <taxon>Phoridae</taxon>
        <taxon>Megaseliini</taxon>
        <taxon>Megaselia</taxon>
    </lineage>
</organism>
<dbReference type="InterPro" id="IPR014472">
    <property type="entry name" value="CHOPT"/>
</dbReference>
<evidence type="ECO:0000256" key="1">
    <source>
        <dbReference type="ARBA" id="ARBA00004370"/>
    </source>
</evidence>
<dbReference type="PANTHER" id="PTHR10414:SF71">
    <property type="entry name" value="FI05338P"/>
    <property type="match status" value="1"/>
</dbReference>
<keyword evidence="3 5" id="KW-0808">Transferase</keyword>
<keyword evidence="6" id="KW-0812">Transmembrane</keyword>
<evidence type="ECO:0000256" key="3">
    <source>
        <dbReference type="ARBA" id="ARBA00022679"/>
    </source>
</evidence>
<dbReference type="Gene3D" id="1.20.120.1760">
    <property type="match status" value="1"/>
</dbReference>
<dbReference type="InterPro" id="IPR043130">
    <property type="entry name" value="CDP-OH_PTrfase_TM_dom"/>
</dbReference>
<dbReference type="OMA" id="VEANYIF"/>
<dbReference type="EMBL" id="CAQQ02165373">
    <property type="status" value="NOT_ANNOTATED_CDS"/>
    <property type="molecule type" value="Genomic_DNA"/>
</dbReference>
<feature type="transmembrane region" description="Helical" evidence="6">
    <location>
        <begin position="14"/>
        <end position="36"/>
    </location>
</feature>
<keyword evidence="8" id="KW-1185">Reference proteome</keyword>
<dbReference type="HOGENOM" id="CLU_035066_4_1_1"/>
<dbReference type="PROSITE" id="PS00379">
    <property type="entry name" value="CDP_ALCOHOL_P_TRANSF"/>
    <property type="match status" value="1"/>
</dbReference>
<reference evidence="7" key="2">
    <citation type="submission" date="2015-06" db="UniProtKB">
        <authorList>
            <consortium name="EnsemblMetazoa"/>
        </authorList>
    </citation>
    <scope>IDENTIFICATION</scope>
</reference>
<protein>
    <submittedName>
        <fullName evidence="7">Uncharacterized protein</fullName>
    </submittedName>
</protein>
<keyword evidence="6" id="KW-1133">Transmembrane helix</keyword>
<reference evidence="8" key="1">
    <citation type="submission" date="2013-02" db="EMBL/GenBank/DDBJ databases">
        <authorList>
            <person name="Hughes D."/>
        </authorList>
    </citation>
    <scope>NUCLEOTIDE SEQUENCE</scope>
    <source>
        <strain>Durham</strain>
        <strain evidence="8">NC isolate 2 -- Noor lab</strain>
    </source>
</reference>
<comment type="subcellular location">
    <subcellularLocation>
        <location evidence="1">Membrane</location>
    </subcellularLocation>
</comment>
<keyword evidence="4 6" id="KW-0472">Membrane</keyword>
<proteinExistence type="inferred from homology"/>
<dbReference type="GO" id="GO:0006646">
    <property type="term" value="P:phosphatidylethanolamine biosynthetic process"/>
    <property type="evidence" value="ECO:0007669"/>
    <property type="project" value="TreeGrafter"/>
</dbReference>
<dbReference type="GO" id="GO:0005794">
    <property type="term" value="C:Golgi apparatus"/>
    <property type="evidence" value="ECO:0007669"/>
    <property type="project" value="TreeGrafter"/>
</dbReference>
<evidence type="ECO:0000313" key="7">
    <source>
        <dbReference type="EnsemblMetazoa" id="MESCA006215-PA"/>
    </source>
</evidence>
<dbReference type="GO" id="GO:0005789">
    <property type="term" value="C:endoplasmic reticulum membrane"/>
    <property type="evidence" value="ECO:0007669"/>
    <property type="project" value="TreeGrafter"/>
</dbReference>
<evidence type="ECO:0000256" key="4">
    <source>
        <dbReference type="ARBA" id="ARBA00023136"/>
    </source>
</evidence>
<evidence type="ECO:0000313" key="8">
    <source>
        <dbReference type="Proteomes" id="UP000015102"/>
    </source>
</evidence>
<dbReference type="GO" id="GO:0004307">
    <property type="term" value="F:ethanolaminephosphotransferase activity"/>
    <property type="evidence" value="ECO:0007669"/>
    <property type="project" value="TreeGrafter"/>
</dbReference>
<dbReference type="InterPro" id="IPR048254">
    <property type="entry name" value="CDP_ALCOHOL_P_TRANSF_CS"/>
</dbReference>
<sequence length="151" mass="17200">MHPFWNWIFCPKNVAPNVLTFAGFLLTAVNFLLLSYFDFGFKANSGEENTTPVPNWFWFLAAVNIFLAYTLDGIDGKQARRIGLSGPLGELFDHGLDSYTAVLIPACLYSIFGNCFESISPMRMYLVCWTVFFNFYVSHCEKYITGVLYLP</sequence>
<evidence type="ECO:0000256" key="6">
    <source>
        <dbReference type="SAM" id="Phobius"/>
    </source>
</evidence>
<dbReference type="STRING" id="36166.T1GRD5"/>
<feature type="transmembrane region" description="Helical" evidence="6">
    <location>
        <begin position="56"/>
        <end position="74"/>
    </location>
</feature>
<comment type="similarity">
    <text evidence="2 5">Belongs to the CDP-alcohol phosphatidyltransferase class-I family.</text>
</comment>
<dbReference type="InterPro" id="IPR000462">
    <property type="entry name" value="CDP-OH_P_trans"/>
</dbReference>
<evidence type="ECO:0000256" key="2">
    <source>
        <dbReference type="ARBA" id="ARBA00010441"/>
    </source>
</evidence>